<keyword evidence="3 4" id="KW-0472">Membrane</keyword>
<reference evidence="7 8" key="1">
    <citation type="submission" date="2023-01" db="EMBL/GenBank/DDBJ databases">
        <authorList>
            <person name="Yoon J.-W."/>
        </authorList>
    </citation>
    <scope>NUCLEOTIDE SEQUENCE [LARGE SCALE GENOMIC DNA]</scope>
    <source>
        <strain evidence="7 8">KMU-50</strain>
    </source>
</reference>
<dbReference type="SMART" id="SM00900">
    <property type="entry name" value="FMN_bind"/>
    <property type="match status" value="1"/>
</dbReference>
<evidence type="ECO:0000313" key="7">
    <source>
        <dbReference type="EMBL" id="MDA5094666.1"/>
    </source>
</evidence>
<dbReference type="PIRSF" id="PIRSF036354">
    <property type="entry name" value="NosR"/>
    <property type="match status" value="1"/>
</dbReference>
<evidence type="ECO:0000256" key="3">
    <source>
        <dbReference type="ARBA" id="ARBA00023136"/>
    </source>
</evidence>
<dbReference type="SUPFAM" id="SSF54862">
    <property type="entry name" value="4Fe-4S ferredoxins"/>
    <property type="match status" value="1"/>
</dbReference>
<dbReference type="InterPro" id="IPR011399">
    <property type="entry name" value="NosR"/>
</dbReference>
<evidence type="ECO:0000313" key="8">
    <source>
        <dbReference type="Proteomes" id="UP001528040"/>
    </source>
</evidence>
<feature type="transmembrane region" description="Helical" evidence="4">
    <location>
        <begin position="441"/>
        <end position="458"/>
    </location>
</feature>
<keyword evidence="2" id="KW-1003">Cell membrane</keyword>
<feature type="domain" description="FMN-binding" evidence="6">
    <location>
        <begin position="81"/>
        <end position="178"/>
    </location>
</feature>
<dbReference type="InterPro" id="IPR017896">
    <property type="entry name" value="4Fe4S_Fe-S-bd"/>
</dbReference>
<comment type="subcellular location">
    <subcellularLocation>
        <location evidence="1">Cell membrane</location>
    </subcellularLocation>
</comment>
<dbReference type="PANTHER" id="PTHR30224">
    <property type="entry name" value="ELECTRON TRANSPORT PROTEIN"/>
    <property type="match status" value="1"/>
</dbReference>
<keyword evidence="4" id="KW-1133">Transmembrane helix</keyword>
<feature type="transmembrane region" description="Helical" evidence="4">
    <location>
        <begin position="490"/>
        <end position="508"/>
    </location>
</feature>
<dbReference type="InterPro" id="IPR052378">
    <property type="entry name" value="NosR_regulator"/>
</dbReference>
<feature type="signal peptide" evidence="5">
    <location>
        <begin position="1"/>
        <end position="28"/>
    </location>
</feature>
<evidence type="ECO:0000256" key="4">
    <source>
        <dbReference type="SAM" id="Phobius"/>
    </source>
</evidence>
<feature type="chain" id="PRO_5046076615" evidence="5">
    <location>
        <begin position="29"/>
        <end position="693"/>
    </location>
</feature>
<evidence type="ECO:0000256" key="1">
    <source>
        <dbReference type="ARBA" id="ARBA00004236"/>
    </source>
</evidence>
<proteinExistence type="predicted"/>
<protein>
    <submittedName>
        <fullName evidence="7">4Fe-4S binding protein</fullName>
    </submittedName>
</protein>
<feature type="transmembrane region" description="Helical" evidence="4">
    <location>
        <begin position="464"/>
        <end position="485"/>
    </location>
</feature>
<feature type="transmembrane region" description="Helical" evidence="4">
    <location>
        <begin position="587"/>
        <end position="608"/>
    </location>
</feature>
<evidence type="ECO:0000256" key="2">
    <source>
        <dbReference type="ARBA" id="ARBA00022475"/>
    </source>
</evidence>
<name>A0ABT4W2B3_9RHOB</name>
<keyword evidence="5" id="KW-0732">Signal</keyword>
<dbReference type="RefSeq" id="WP_271054371.1">
    <property type="nucleotide sequence ID" value="NZ_JAQIIO010000005.1"/>
</dbReference>
<gene>
    <name evidence="7" type="ORF">O2N63_11275</name>
</gene>
<keyword evidence="4" id="KW-0812">Transmembrane</keyword>
<dbReference type="Pfam" id="PF12801">
    <property type="entry name" value="Fer4_5"/>
    <property type="match status" value="2"/>
</dbReference>
<evidence type="ECO:0000259" key="6">
    <source>
        <dbReference type="SMART" id="SM00900"/>
    </source>
</evidence>
<sequence length="693" mass="77173">MIWRGCIDLAFTSIIALLLVFACTPQAAAELVDETELKDAVIAPYSLGSPTDIAGVWQLLNGSGAQEGYVIQSEAISPLPGFSGAVINMMVLLDLEGGFIDVKLLNQSEPIFVSGLGEAPLRRFLEQYRGLSINTPITIGSSYGSGGSGSLVYLDGVTKATASVRIAHESIMAAAREVARQKLKGIARPQVKVVPKQGLELSLTWDELVEQGNARQVKTTHGEVRAKFSGTLWQSDDPFPDAADDDHFIDLWILDVTAPSIARAIMNDRMYRDWQRLGDISPDDQTILLIEAGDHGLVSENFIRNTAPSWIEVTQDEFPVSSRDADLLIDLKEDVPDGKAMVIRLDRRLGFNPVRDWQLSLLAVRHHGMLQPEEGQARFTWTVKSDERFFDVLIPPKPLSPFESTVLNRRTDLVLLAGFIVLVCTIMVLNRSFVRHRRYRLMRYTVLVITLGFVGWWGQGQLSILTPIATLTAMLAGKSLSFLLYDPFSLVLWGAAIIGFLIWGRALYCGWLCPFGAMQEFVGLVARRFGIKQIKISDRWDQRLKVVKYLVLSGLFLIVLDAPEHVEAATEVEPFKTAISVFFQREWYFVFYAVFCLLASSVVFKAYCRYLCPLGALMAIGGWLRLSPWIKRRGECGSPCQLCKVKCDYGAIKTSGAIDYSECFGCLDCVDIYVDRNKCVPLVVSEKRKARVA</sequence>
<dbReference type="Proteomes" id="UP001528040">
    <property type="component" value="Unassembled WGS sequence"/>
</dbReference>
<evidence type="ECO:0000256" key="5">
    <source>
        <dbReference type="SAM" id="SignalP"/>
    </source>
</evidence>
<organism evidence="7 8">
    <name type="scientific">Aliiroseovarius salicola</name>
    <dbReference type="NCBI Taxonomy" id="3009082"/>
    <lineage>
        <taxon>Bacteria</taxon>
        <taxon>Pseudomonadati</taxon>
        <taxon>Pseudomonadota</taxon>
        <taxon>Alphaproteobacteria</taxon>
        <taxon>Rhodobacterales</taxon>
        <taxon>Paracoccaceae</taxon>
        <taxon>Aliiroseovarius</taxon>
    </lineage>
</organism>
<feature type="transmembrane region" description="Helical" evidence="4">
    <location>
        <begin position="413"/>
        <end position="429"/>
    </location>
</feature>
<comment type="caution">
    <text evidence="7">The sequence shown here is derived from an EMBL/GenBank/DDBJ whole genome shotgun (WGS) entry which is preliminary data.</text>
</comment>
<dbReference type="PANTHER" id="PTHR30224:SF4">
    <property type="entry name" value="ELECTRON TRANSPORT PROTEIN YCCM-RELATED"/>
    <property type="match status" value="1"/>
</dbReference>
<keyword evidence="8" id="KW-1185">Reference proteome</keyword>
<dbReference type="InterPro" id="IPR007329">
    <property type="entry name" value="FMN-bd"/>
</dbReference>
<dbReference type="PROSITE" id="PS51257">
    <property type="entry name" value="PROKAR_LIPOPROTEIN"/>
    <property type="match status" value="1"/>
</dbReference>
<dbReference type="EMBL" id="JAQIIO010000005">
    <property type="protein sequence ID" value="MDA5094666.1"/>
    <property type="molecule type" value="Genomic_DNA"/>
</dbReference>
<accession>A0ABT4W2B3</accession>